<evidence type="ECO:0000256" key="2">
    <source>
        <dbReference type="ARBA" id="ARBA00005892"/>
    </source>
</evidence>
<dbReference type="GO" id="GO:0005643">
    <property type="term" value="C:nuclear pore"/>
    <property type="evidence" value="ECO:0007669"/>
    <property type="project" value="InterPro"/>
</dbReference>
<comment type="similarity">
    <text evidence="2">Belongs to the NUP186/NUP192/NUP205 family.</text>
</comment>
<keyword evidence="3" id="KW-0813">Transport</keyword>
<dbReference type="Pfam" id="PF11894">
    <property type="entry name" value="Nup192"/>
    <property type="match status" value="2"/>
</dbReference>
<dbReference type="EMBL" id="JAUIZM010000002">
    <property type="protein sequence ID" value="KAK1400021.1"/>
    <property type="molecule type" value="Genomic_DNA"/>
</dbReference>
<organism evidence="6 7">
    <name type="scientific">Heracleum sosnowskyi</name>
    <dbReference type="NCBI Taxonomy" id="360622"/>
    <lineage>
        <taxon>Eukaryota</taxon>
        <taxon>Viridiplantae</taxon>
        <taxon>Streptophyta</taxon>
        <taxon>Embryophyta</taxon>
        <taxon>Tracheophyta</taxon>
        <taxon>Spermatophyta</taxon>
        <taxon>Magnoliopsida</taxon>
        <taxon>eudicotyledons</taxon>
        <taxon>Gunneridae</taxon>
        <taxon>Pentapetalae</taxon>
        <taxon>asterids</taxon>
        <taxon>campanulids</taxon>
        <taxon>Apiales</taxon>
        <taxon>Apiaceae</taxon>
        <taxon>Apioideae</taxon>
        <taxon>apioid superclade</taxon>
        <taxon>Tordylieae</taxon>
        <taxon>Tordyliinae</taxon>
        <taxon>Heracleum</taxon>
    </lineage>
</organism>
<feature type="signal peptide" evidence="5">
    <location>
        <begin position="1"/>
        <end position="16"/>
    </location>
</feature>
<comment type="caution">
    <text evidence="6">The sequence shown here is derived from an EMBL/GenBank/DDBJ whole genome shotgun (WGS) entry which is preliminary data.</text>
</comment>
<dbReference type="InterPro" id="IPR021827">
    <property type="entry name" value="Nup186/Nup192/Nup205"/>
</dbReference>
<sequence length="569" mass="64085">MFYFFIIYCILLALHALKLSDDLHLNEIDCVQLLVSANQEWGFLGREPLDILRLTAGIWYTGRRDLLTALYSLLRAVVLDPGLDDDLVSDVQKYLEDLLNSGLRQRLIYLIKELNREEPAGLGGPNSVPYVIDSRGALVERRAVVCRERLLLGHCLILSVLFVRANIKELFAVLRDTAAELNGSNDVLKYQITFSILFSIVIAFVSDALSGKPDKASLLSSDASFRRECQENLINAGDDPTVEGFIGSVRLAWTVHLMTTQDVNDSRNTISSASSDMKDICSCLETIFTNNVFQFPLDKVLQTAAYQNDDEDMVYMYNAYLHKLITCFLSHPLARDKVKEIKDKAMAALSPYRFGSEIYQKEPELVSGNDVVWTFVNCSGEDHNNFQTLVAFLKLLSTLASTEEGASKVFDLLHSKTFRSIGWSTLFDCMSIYEDKFKQSLQTAGTTLPEFQEGDAKALVAYLNVLQKVIENGNPIERKNWFPDIEPLFKLLSYENVPPYLKGVLRNAISTFIQVSPNMKGTIWNFLELDDLPVVVGSNLGNNLQPFTVQVYDMRFISFLNLLNALTAE</sequence>
<evidence type="ECO:0000256" key="1">
    <source>
        <dbReference type="ARBA" id="ARBA00004123"/>
    </source>
</evidence>
<proteinExistence type="inferred from homology"/>
<comment type="subcellular location">
    <subcellularLocation>
        <location evidence="1">Nucleus</location>
    </subcellularLocation>
</comment>
<keyword evidence="7" id="KW-1185">Reference proteome</keyword>
<protein>
    <submittedName>
        <fullName evidence="6">Uncharacterized protein</fullName>
    </submittedName>
</protein>
<dbReference type="PANTHER" id="PTHR31344:SF0">
    <property type="entry name" value="NUCLEAR PORE COMPLEX PROTEIN NUP205"/>
    <property type="match status" value="1"/>
</dbReference>
<evidence type="ECO:0000256" key="3">
    <source>
        <dbReference type="ARBA" id="ARBA00022448"/>
    </source>
</evidence>
<keyword evidence="4" id="KW-0539">Nucleus</keyword>
<evidence type="ECO:0000313" key="6">
    <source>
        <dbReference type="EMBL" id="KAK1400021.1"/>
    </source>
</evidence>
<evidence type="ECO:0000313" key="7">
    <source>
        <dbReference type="Proteomes" id="UP001237642"/>
    </source>
</evidence>
<keyword evidence="5" id="KW-0732">Signal</keyword>
<dbReference type="Proteomes" id="UP001237642">
    <property type="component" value="Unassembled WGS sequence"/>
</dbReference>
<reference evidence="6" key="1">
    <citation type="submission" date="2023-02" db="EMBL/GenBank/DDBJ databases">
        <title>Genome of toxic invasive species Heracleum sosnowskyi carries increased number of genes despite the absence of recent whole-genome duplications.</title>
        <authorList>
            <person name="Schelkunov M."/>
            <person name="Shtratnikova V."/>
            <person name="Makarenko M."/>
            <person name="Klepikova A."/>
            <person name="Omelchenko D."/>
            <person name="Novikova G."/>
            <person name="Obukhova E."/>
            <person name="Bogdanov V."/>
            <person name="Penin A."/>
            <person name="Logacheva M."/>
        </authorList>
    </citation>
    <scope>NUCLEOTIDE SEQUENCE</scope>
    <source>
        <strain evidence="6">Hsosn_3</strain>
        <tissue evidence="6">Leaf</tissue>
    </source>
</reference>
<evidence type="ECO:0000256" key="5">
    <source>
        <dbReference type="SAM" id="SignalP"/>
    </source>
</evidence>
<feature type="chain" id="PRO_5042054907" evidence="5">
    <location>
        <begin position="17"/>
        <end position="569"/>
    </location>
</feature>
<accession>A0AAD8N8U5</accession>
<evidence type="ECO:0000256" key="4">
    <source>
        <dbReference type="ARBA" id="ARBA00023242"/>
    </source>
</evidence>
<reference evidence="6" key="2">
    <citation type="submission" date="2023-05" db="EMBL/GenBank/DDBJ databases">
        <authorList>
            <person name="Schelkunov M.I."/>
        </authorList>
    </citation>
    <scope>NUCLEOTIDE SEQUENCE</scope>
    <source>
        <strain evidence="6">Hsosn_3</strain>
        <tissue evidence="6">Leaf</tissue>
    </source>
</reference>
<dbReference type="PANTHER" id="PTHR31344">
    <property type="entry name" value="NUCLEAR PORE COMPLEX PROTEIN NUP205"/>
    <property type="match status" value="1"/>
</dbReference>
<name>A0AAD8N8U5_9APIA</name>
<gene>
    <name evidence="6" type="ORF">POM88_009884</name>
</gene>
<dbReference type="AlphaFoldDB" id="A0AAD8N8U5"/>